<gene>
    <name evidence="1" type="ORF">CSSPJE1EN1_LOCUS22239</name>
</gene>
<name>A0ABP0XFR8_9BRYO</name>
<dbReference type="EMBL" id="OZ020103">
    <property type="protein sequence ID" value="CAK9276761.1"/>
    <property type="molecule type" value="Genomic_DNA"/>
</dbReference>
<protein>
    <submittedName>
        <fullName evidence="1">Uncharacterized protein</fullName>
    </submittedName>
</protein>
<accession>A0ABP0XFR8</accession>
<keyword evidence="2" id="KW-1185">Reference proteome</keyword>
<organism evidence="1 2">
    <name type="scientific">Sphagnum jensenii</name>
    <dbReference type="NCBI Taxonomy" id="128206"/>
    <lineage>
        <taxon>Eukaryota</taxon>
        <taxon>Viridiplantae</taxon>
        <taxon>Streptophyta</taxon>
        <taxon>Embryophyta</taxon>
        <taxon>Bryophyta</taxon>
        <taxon>Sphagnophytina</taxon>
        <taxon>Sphagnopsida</taxon>
        <taxon>Sphagnales</taxon>
        <taxon>Sphagnaceae</taxon>
        <taxon>Sphagnum</taxon>
    </lineage>
</organism>
<sequence length="135" mass="14672">MRANINILENLSSAVKPATKRAPLGSKLPKLANVMIVDATVKEVQENKATTNRRVSPFLKQNAVKKPAKTKCSSDRCSTQPKSILEGPCSKVTTLFSTEKHLVASRSVSVKEAQGGTDETARQVEKLKTAIGYEF</sequence>
<proteinExistence type="predicted"/>
<evidence type="ECO:0000313" key="2">
    <source>
        <dbReference type="Proteomes" id="UP001497444"/>
    </source>
</evidence>
<evidence type="ECO:0000313" key="1">
    <source>
        <dbReference type="EMBL" id="CAK9276761.1"/>
    </source>
</evidence>
<dbReference type="Proteomes" id="UP001497444">
    <property type="component" value="Chromosome 8"/>
</dbReference>
<reference evidence="1" key="1">
    <citation type="submission" date="2024-02" db="EMBL/GenBank/DDBJ databases">
        <authorList>
            <consortium name="ELIXIR-Norway"/>
            <consortium name="Elixir Norway"/>
        </authorList>
    </citation>
    <scope>NUCLEOTIDE SEQUENCE</scope>
</reference>